<dbReference type="Proteomes" id="UP000282076">
    <property type="component" value="Unassembled WGS sequence"/>
</dbReference>
<organism evidence="3 4">
    <name type="scientific">Cohnella endophytica</name>
    <dbReference type="NCBI Taxonomy" id="2419778"/>
    <lineage>
        <taxon>Bacteria</taxon>
        <taxon>Bacillati</taxon>
        <taxon>Bacillota</taxon>
        <taxon>Bacilli</taxon>
        <taxon>Bacillales</taxon>
        <taxon>Paenibacillaceae</taxon>
        <taxon>Cohnella</taxon>
    </lineage>
</organism>
<feature type="chain" id="PRO_5019802487" evidence="1">
    <location>
        <begin position="24"/>
        <end position="274"/>
    </location>
</feature>
<dbReference type="Pfam" id="PF14275">
    <property type="entry name" value="DUF4362"/>
    <property type="match status" value="1"/>
</dbReference>
<evidence type="ECO:0000256" key="1">
    <source>
        <dbReference type="SAM" id="SignalP"/>
    </source>
</evidence>
<dbReference type="EMBL" id="RBZM01000007">
    <property type="protein sequence ID" value="RKP51697.1"/>
    <property type="molecule type" value="Genomic_DNA"/>
</dbReference>
<accession>A0A494XLX0</accession>
<protein>
    <submittedName>
        <fullName evidence="3">DUF4362 domain-containing protein</fullName>
    </submittedName>
</protein>
<comment type="caution">
    <text evidence="3">The sequence shown here is derived from an EMBL/GenBank/DDBJ whole genome shotgun (WGS) entry which is preliminary data.</text>
</comment>
<reference evidence="3 4" key="1">
    <citation type="submission" date="2018-10" db="EMBL/GenBank/DDBJ databases">
        <title>Cohnella sp. M2MS4P-1, whole genome shotgun sequence.</title>
        <authorList>
            <person name="Tuo L."/>
        </authorList>
    </citation>
    <scope>NUCLEOTIDE SEQUENCE [LARGE SCALE GENOMIC DNA]</scope>
    <source>
        <strain evidence="3 4">M2MS4P-1</strain>
    </source>
</reference>
<feature type="domain" description="YhfM-like" evidence="2">
    <location>
        <begin position="72"/>
        <end position="155"/>
    </location>
</feature>
<evidence type="ECO:0000313" key="4">
    <source>
        <dbReference type="Proteomes" id="UP000282076"/>
    </source>
</evidence>
<name>A0A494XLX0_9BACL</name>
<gene>
    <name evidence="3" type="ORF">D7Z26_18185</name>
</gene>
<dbReference type="Pfam" id="PF26353">
    <property type="entry name" value="YhfM"/>
    <property type="match status" value="1"/>
</dbReference>
<evidence type="ECO:0000259" key="2">
    <source>
        <dbReference type="Pfam" id="PF26353"/>
    </source>
</evidence>
<dbReference type="InterPro" id="IPR058780">
    <property type="entry name" value="YhfM-like_dom"/>
</dbReference>
<dbReference type="RefSeq" id="WP_120978428.1">
    <property type="nucleotide sequence ID" value="NZ_RBZM01000007.1"/>
</dbReference>
<dbReference type="OrthoDB" id="1912370at2"/>
<keyword evidence="1" id="KW-0732">Signal</keyword>
<proteinExistence type="predicted"/>
<dbReference type="PROSITE" id="PS51257">
    <property type="entry name" value="PROKAR_LIPOPROTEIN"/>
    <property type="match status" value="1"/>
</dbReference>
<sequence length="274" mass="30446">MIRKLGMLALVLAIAGCAQPRTGAEIASGTKTAATVLVERDVPADWKRFVPKKATVSRTQWFGSASPAVLGTFEKPEDLAVITEGMRTAVKINGMLDVAKSEYDLVLEDKDGGSYTFHLWLGGKTGLKGMYMYVSDTGTGYTMNESITDRLRALIHGLRYEPERAKANGDVVNLFGKITNLDRWKKFVENVNEGTRDEAHFTDYTIEGDPIFRDLLYDGQRIEFTYDNSKDAYGTPDKALVFCDGIDFGKTEQGTRYILTGCDRDNPAFNFTVE</sequence>
<feature type="signal peptide" evidence="1">
    <location>
        <begin position="1"/>
        <end position="23"/>
    </location>
</feature>
<evidence type="ECO:0000313" key="3">
    <source>
        <dbReference type="EMBL" id="RKP51697.1"/>
    </source>
</evidence>
<keyword evidence="4" id="KW-1185">Reference proteome</keyword>
<dbReference type="AlphaFoldDB" id="A0A494XLX0"/>
<dbReference type="InterPro" id="IPR025372">
    <property type="entry name" value="DUF4362"/>
</dbReference>